<comment type="caution">
    <text evidence="1">The sequence shown here is derived from an EMBL/GenBank/DDBJ whole genome shotgun (WGS) entry which is preliminary data.</text>
</comment>
<proteinExistence type="predicted"/>
<keyword evidence="2" id="KW-1185">Reference proteome</keyword>
<dbReference type="Proteomes" id="UP000377595">
    <property type="component" value="Unassembled WGS sequence"/>
</dbReference>
<evidence type="ECO:0000313" key="1">
    <source>
        <dbReference type="EMBL" id="GES18568.1"/>
    </source>
</evidence>
<sequence length="188" mass="20812">MALVATLLAAGSGCGIPASVTALTCIGDPTEPMLQRVLQEPIRHQVPAGAFPRSTDSEQLACMDDDLIGEVELSYQFFGSPRDVVAFYKEQAAAEGWRLTRDGLLKFVPRPGKSESWPTTTCFAKDLGGFVADLQVSFDYWTPDVRENPSLQRYWRTHLVLDVWWKLREQCGSRMAIGCMPGNAGVRQ</sequence>
<name>A0A5M3XKC8_9ACTN</name>
<organism evidence="1 2">
    <name type="scientific">Acrocarpospora pleiomorpha</name>
    <dbReference type="NCBI Taxonomy" id="90975"/>
    <lineage>
        <taxon>Bacteria</taxon>
        <taxon>Bacillati</taxon>
        <taxon>Actinomycetota</taxon>
        <taxon>Actinomycetes</taxon>
        <taxon>Streptosporangiales</taxon>
        <taxon>Streptosporangiaceae</taxon>
        <taxon>Acrocarpospora</taxon>
    </lineage>
</organism>
<accession>A0A5M3XKC8</accession>
<dbReference type="EMBL" id="BLAF01000008">
    <property type="protein sequence ID" value="GES18568.1"/>
    <property type="molecule type" value="Genomic_DNA"/>
</dbReference>
<reference evidence="1 2" key="1">
    <citation type="submission" date="2019-10" db="EMBL/GenBank/DDBJ databases">
        <title>Whole genome shotgun sequence of Acrocarpospora pleiomorpha NBRC 16267.</title>
        <authorList>
            <person name="Ichikawa N."/>
            <person name="Kimura A."/>
            <person name="Kitahashi Y."/>
            <person name="Komaki H."/>
            <person name="Oguchi A."/>
        </authorList>
    </citation>
    <scope>NUCLEOTIDE SEQUENCE [LARGE SCALE GENOMIC DNA]</scope>
    <source>
        <strain evidence="1 2">NBRC 16267</strain>
    </source>
</reference>
<protein>
    <submittedName>
        <fullName evidence="1">Uncharacterized protein</fullName>
    </submittedName>
</protein>
<gene>
    <name evidence="1" type="ORF">Aple_014630</name>
</gene>
<dbReference type="AlphaFoldDB" id="A0A5M3XKC8"/>
<evidence type="ECO:0000313" key="2">
    <source>
        <dbReference type="Proteomes" id="UP000377595"/>
    </source>
</evidence>